<evidence type="ECO:0000313" key="2">
    <source>
        <dbReference type="EMBL" id="CAF0918990.1"/>
    </source>
</evidence>
<dbReference type="AlphaFoldDB" id="A0A814AXM8"/>
<organism evidence="2 3">
    <name type="scientific">Rotaria sordida</name>
    <dbReference type="NCBI Taxonomy" id="392033"/>
    <lineage>
        <taxon>Eukaryota</taxon>
        <taxon>Metazoa</taxon>
        <taxon>Spiralia</taxon>
        <taxon>Gnathifera</taxon>
        <taxon>Rotifera</taxon>
        <taxon>Eurotatoria</taxon>
        <taxon>Bdelloidea</taxon>
        <taxon>Philodinida</taxon>
        <taxon>Philodinidae</taxon>
        <taxon>Rotaria</taxon>
    </lineage>
</organism>
<name>A0A814AXM8_9BILA</name>
<gene>
    <name evidence="2" type="ORF">SEV965_LOCUS6543</name>
</gene>
<dbReference type="EMBL" id="CAJNOU010000215">
    <property type="protein sequence ID" value="CAF0918990.1"/>
    <property type="molecule type" value="Genomic_DNA"/>
</dbReference>
<accession>A0A814AXM8</accession>
<reference evidence="2" key="1">
    <citation type="submission" date="2021-02" db="EMBL/GenBank/DDBJ databases">
        <authorList>
            <person name="Nowell W R."/>
        </authorList>
    </citation>
    <scope>NUCLEOTIDE SEQUENCE</scope>
</reference>
<sequence length="333" mass="38664">MKMVYHSSYKANDDNSIPSIDSSSVNPTNFNPSSSPIELRINSSTNDDTNDHVLNEVPVKQGINLFFLDEDIIPTLPNSLFPDIETGALHKFGPHHTNRQILIDIIIHDLVEKYHLFYSTHKQFDNIGSAIVRQLKLPLTKDNIGIWKDAIQTKLKRKRYEHRDHADVQHYQSKYSRYGSGRLVKEMTGEVAQRDRQKQILLTNYDDDTLNSIQMKVNQLRDDSAIDINARVQLWKETIHVRRKNIRERPTSEIVEEFSRYADPILIFEEVKMTMVIDLRAIVRQQIPVSLDKMVTTTAVITDSPPIQLIRVLCRQFEESVHHIIVIVRRTTF</sequence>
<protein>
    <submittedName>
        <fullName evidence="2">Uncharacterized protein</fullName>
    </submittedName>
</protein>
<proteinExistence type="predicted"/>
<dbReference type="Proteomes" id="UP000663889">
    <property type="component" value="Unassembled WGS sequence"/>
</dbReference>
<feature type="compositionally biased region" description="Polar residues" evidence="1">
    <location>
        <begin position="28"/>
        <end position="44"/>
    </location>
</feature>
<evidence type="ECO:0000313" key="3">
    <source>
        <dbReference type="Proteomes" id="UP000663889"/>
    </source>
</evidence>
<evidence type="ECO:0000256" key="1">
    <source>
        <dbReference type="SAM" id="MobiDB-lite"/>
    </source>
</evidence>
<feature type="compositionally biased region" description="Low complexity" evidence="1">
    <location>
        <begin position="16"/>
        <end position="27"/>
    </location>
</feature>
<comment type="caution">
    <text evidence="2">The sequence shown here is derived from an EMBL/GenBank/DDBJ whole genome shotgun (WGS) entry which is preliminary data.</text>
</comment>
<feature type="region of interest" description="Disordered" evidence="1">
    <location>
        <begin position="16"/>
        <end position="44"/>
    </location>
</feature>